<dbReference type="InterPro" id="IPR050134">
    <property type="entry name" value="NAD-dep_sirtuin_deacylases"/>
</dbReference>
<dbReference type="CDD" id="cd01407">
    <property type="entry name" value="SIR2-fam"/>
    <property type="match status" value="1"/>
</dbReference>
<sequence length="370" mass="42331">MNNDWQTIISVGVEGGSITLLGRELQPGEWVFKKSINEINLFDGEDETILSPQPTREVRTLKYPLPDPDEVDSWDRALQLLDRYPWPRLNPHKVHPAFRKKVWGALQKIGKQRKENTFDTFQFNRWVRLCFPGYSIEKVVLSTWLQNSKYTTILTGAGMSTESNIPDFRSKEGWWKNIDPRTVATTEALRNRYDLFHEFYSMRIKGLENCSPHKGHEVLASWEQKGLIQAIATQNVDGFHTAAGSRHVYELHGSIHKFRCDNCSFSSSKELFLTKVACSHCGGKLRTGIVLFGESLPETNWNSSLEHIRKSELVIVIGTSLEVFPASSLPQMTDGRTVYINYEMNDNRPKFDLVIKGKAGEVLQQLEEIL</sequence>
<organism evidence="6 7">
    <name type="scientific">Pseudoneobacillus rhizosphaerae</name>
    <dbReference type="NCBI Taxonomy" id="2880968"/>
    <lineage>
        <taxon>Bacteria</taxon>
        <taxon>Bacillati</taxon>
        <taxon>Bacillota</taxon>
        <taxon>Bacilli</taxon>
        <taxon>Bacillales</taxon>
        <taxon>Bacillaceae</taxon>
        <taxon>Pseudoneobacillus</taxon>
    </lineage>
</organism>
<feature type="binding site" evidence="4">
    <location>
        <position position="278"/>
    </location>
    <ligand>
        <name>Zn(2+)</name>
        <dbReference type="ChEBI" id="CHEBI:29105"/>
    </ligand>
</feature>
<dbReference type="EMBL" id="CAKJTG010000003">
    <property type="protein sequence ID" value="CAG9606866.1"/>
    <property type="molecule type" value="Genomic_DNA"/>
</dbReference>
<feature type="active site" description="Proton acceptor" evidence="4">
    <location>
        <position position="252"/>
    </location>
</feature>
<dbReference type="InterPro" id="IPR026590">
    <property type="entry name" value="Ssirtuin_cat_dom"/>
</dbReference>
<dbReference type="RefSeq" id="WP_354002320.1">
    <property type="nucleotide sequence ID" value="NZ_CAKJTG010000003.1"/>
</dbReference>
<dbReference type="GO" id="GO:0017136">
    <property type="term" value="F:histone deacetylase activity, NAD-dependent"/>
    <property type="evidence" value="ECO:0007669"/>
    <property type="project" value="TreeGrafter"/>
</dbReference>
<feature type="binding site" evidence="4">
    <location>
        <position position="260"/>
    </location>
    <ligand>
        <name>Zn(2+)</name>
        <dbReference type="ChEBI" id="CHEBI:29105"/>
    </ligand>
</feature>
<keyword evidence="3" id="KW-0520">NAD</keyword>
<dbReference type="PANTHER" id="PTHR11085">
    <property type="entry name" value="NAD-DEPENDENT PROTEIN DEACYLASE SIRTUIN-5, MITOCHONDRIAL-RELATED"/>
    <property type="match status" value="1"/>
</dbReference>
<dbReference type="Pfam" id="PF02146">
    <property type="entry name" value="SIR2"/>
    <property type="match status" value="1"/>
</dbReference>
<evidence type="ECO:0000256" key="1">
    <source>
        <dbReference type="ARBA" id="ARBA00012928"/>
    </source>
</evidence>
<keyword evidence="4" id="KW-0479">Metal-binding</keyword>
<evidence type="ECO:0000256" key="2">
    <source>
        <dbReference type="ARBA" id="ARBA00022679"/>
    </source>
</evidence>
<feature type="domain" description="Deacetylase sirtuin-type" evidence="5">
    <location>
        <begin position="129"/>
        <end position="370"/>
    </location>
</feature>
<dbReference type="InterPro" id="IPR026591">
    <property type="entry name" value="Sirtuin_cat_small_dom_sf"/>
</dbReference>
<dbReference type="InterPro" id="IPR029035">
    <property type="entry name" value="DHS-like_NAD/FAD-binding_dom"/>
</dbReference>
<evidence type="ECO:0000256" key="4">
    <source>
        <dbReference type="PROSITE-ProRule" id="PRU00236"/>
    </source>
</evidence>
<keyword evidence="4" id="KW-0862">Zinc</keyword>
<dbReference type="NCBIfam" id="NF001753">
    <property type="entry name" value="PRK00481.1-3"/>
    <property type="match status" value="1"/>
</dbReference>
<dbReference type="Gene3D" id="3.30.1600.10">
    <property type="entry name" value="SIR2/SIRT2 'Small Domain"/>
    <property type="match status" value="1"/>
</dbReference>
<evidence type="ECO:0000259" key="5">
    <source>
        <dbReference type="PROSITE" id="PS50305"/>
    </source>
</evidence>
<keyword evidence="2 6" id="KW-0808">Transferase</keyword>
<dbReference type="Gene3D" id="3.40.50.1220">
    <property type="entry name" value="TPP-binding domain"/>
    <property type="match status" value="1"/>
</dbReference>
<dbReference type="GO" id="GO:0070403">
    <property type="term" value="F:NAD+ binding"/>
    <property type="evidence" value="ECO:0007669"/>
    <property type="project" value="InterPro"/>
</dbReference>
<dbReference type="EC" id="2.3.1.286" evidence="1"/>
<keyword evidence="6" id="KW-0012">Acyltransferase</keyword>
<name>A0A9C7G6Y1_9BACI</name>
<feature type="binding site" evidence="4">
    <location>
        <position position="281"/>
    </location>
    <ligand>
        <name>Zn(2+)</name>
        <dbReference type="ChEBI" id="CHEBI:29105"/>
    </ligand>
</feature>
<evidence type="ECO:0000256" key="3">
    <source>
        <dbReference type="ARBA" id="ARBA00023027"/>
    </source>
</evidence>
<proteinExistence type="predicted"/>
<protein>
    <recommendedName>
        <fullName evidence="1">protein acetyllysine N-acetyltransferase</fullName>
        <ecNumber evidence="1">2.3.1.286</ecNumber>
    </recommendedName>
</protein>
<gene>
    <name evidence="6" type="primary">cobB</name>
    <name evidence="6" type="ORF">NEOCIP111885_00554</name>
</gene>
<evidence type="ECO:0000313" key="7">
    <source>
        <dbReference type="Proteomes" id="UP000789845"/>
    </source>
</evidence>
<dbReference type="Proteomes" id="UP000789845">
    <property type="component" value="Unassembled WGS sequence"/>
</dbReference>
<dbReference type="AlphaFoldDB" id="A0A9C7G6Y1"/>
<evidence type="ECO:0000313" key="6">
    <source>
        <dbReference type="EMBL" id="CAG9606866.1"/>
    </source>
</evidence>
<keyword evidence="7" id="KW-1185">Reference proteome</keyword>
<dbReference type="PANTHER" id="PTHR11085:SF4">
    <property type="entry name" value="NAD-DEPENDENT PROTEIN DEACYLASE"/>
    <property type="match status" value="1"/>
</dbReference>
<dbReference type="PROSITE" id="PS50305">
    <property type="entry name" value="SIRTUIN"/>
    <property type="match status" value="1"/>
</dbReference>
<dbReference type="SUPFAM" id="SSF52467">
    <property type="entry name" value="DHS-like NAD/FAD-binding domain"/>
    <property type="match status" value="1"/>
</dbReference>
<feature type="binding site" evidence="4">
    <location>
        <position position="263"/>
    </location>
    <ligand>
        <name>Zn(2+)</name>
        <dbReference type="ChEBI" id="CHEBI:29105"/>
    </ligand>
</feature>
<comment type="caution">
    <text evidence="6">The sequence shown here is derived from an EMBL/GenBank/DDBJ whole genome shotgun (WGS) entry which is preliminary data.</text>
</comment>
<dbReference type="GO" id="GO:0046872">
    <property type="term" value="F:metal ion binding"/>
    <property type="evidence" value="ECO:0007669"/>
    <property type="project" value="UniProtKB-KW"/>
</dbReference>
<dbReference type="InterPro" id="IPR003000">
    <property type="entry name" value="Sirtuin"/>
</dbReference>
<accession>A0A9C7G6Y1</accession>
<reference evidence="6" key="1">
    <citation type="submission" date="2021-10" db="EMBL/GenBank/DDBJ databases">
        <authorList>
            <person name="Criscuolo A."/>
        </authorList>
    </citation>
    <scope>NUCLEOTIDE SEQUENCE</scope>
    <source>
        <strain evidence="6">CIP111885</strain>
    </source>
</reference>